<dbReference type="Proteomes" id="UP000008694">
    <property type="component" value="Unassembled WGS sequence"/>
</dbReference>
<evidence type="ECO:0000256" key="1">
    <source>
        <dbReference type="ARBA" id="ARBA00005234"/>
    </source>
</evidence>
<dbReference type="PROSITE" id="PS50600">
    <property type="entry name" value="ULP_PROTEASE"/>
    <property type="match status" value="1"/>
</dbReference>
<dbReference type="EMBL" id="GL348715">
    <property type="protein sequence ID" value="EFH62168.1"/>
    <property type="molecule type" value="Genomic_DNA"/>
</dbReference>
<evidence type="ECO:0000256" key="4">
    <source>
        <dbReference type="SAM" id="MobiDB-lite"/>
    </source>
</evidence>
<dbReference type="HOGENOM" id="CLU_1047129_0_0_1"/>
<dbReference type="GO" id="GO:0006508">
    <property type="term" value="P:proteolysis"/>
    <property type="evidence" value="ECO:0007669"/>
    <property type="project" value="UniProtKB-KW"/>
</dbReference>
<dbReference type="SUPFAM" id="SSF54001">
    <property type="entry name" value="Cysteine proteinases"/>
    <property type="match status" value="1"/>
</dbReference>
<keyword evidence="3" id="KW-0378">Hydrolase</keyword>
<evidence type="ECO:0000256" key="3">
    <source>
        <dbReference type="ARBA" id="ARBA00022801"/>
    </source>
</evidence>
<feature type="compositionally biased region" description="Polar residues" evidence="4">
    <location>
        <begin position="1"/>
        <end position="14"/>
    </location>
</feature>
<dbReference type="GO" id="GO:0008234">
    <property type="term" value="F:cysteine-type peptidase activity"/>
    <property type="evidence" value="ECO:0007669"/>
    <property type="project" value="InterPro"/>
</dbReference>
<gene>
    <name evidence="6" type="ORF">ARALYDRAFT_899638</name>
</gene>
<evidence type="ECO:0000256" key="2">
    <source>
        <dbReference type="ARBA" id="ARBA00022670"/>
    </source>
</evidence>
<evidence type="ECO:0000313" key="6">
    <source>
        <dbReference type="EMBL" id="EFH62168.1"/>
    </source>
</evidence>
<keyword evidence="2" id="KW-0645">Protease</keyword>
<protein>
    <recommendedName>
        <fullName evidence="5">Ubiquitin-like protease family profile domain-containing protein</fullName>
    </recommendedName>
</protein>
<comment type="similarity">
    <text evidence="1">Belongs to the peptidase C48 family.</text>
</comment>
<reference evidence="7" key="1">
    <citation type="journal article" date="2011" name="Nat. Genet.">
        <title>The Arabidopsis lyrata genome sequence and the basis of rapid genome size change.</title>
        <authorList>
            <person name="Hu T.T."/>
            <person name="Pattyn P."/>
            <person name="Bakker E.G."/>
            <person name="Cao J."/>
            <person name="Cheng J.-F."/>
            <person name="Clark R.M."/>
            <person name="Fahlgren N."/>
            <person name="Fawcett J.A."/>
            <person name="Grimwood J."/>
            <person name="Gundlach H."/>
            <person name="Haberer G."/>
            <person name="Hollister J.D."/>
            <person name="Ossowski S."/>
            <person name="Ottilar R.P."/>
            <person name="Salamov A.A."/>
            <person name="Schneeberger K."/>
            <person name="Spannagl M."/>
            <person name="Wang X."/>
            <person name="Yang L."/>
            <person name="Nasrallah M.E."/>
            <person name="Bergelson J."/>
            <person name="Carrington J.C."/>
            <person name="Gaut B.S."/>
            <person name="Schmutz J."/>
            <person name="Mayer K.F.X."/>
            <person name="Van de Peer Y."/>
            <person name="Grigoriev I.V."/>
            <person name="Nordborg M."/>
            <person name="Weigel D."/>
            <person name="Guo Y.-L."/>
        </authorList>
    </citation>
    <scope>NUCLEOTIDE SEQUENCE [LARGE SCALE GENOMIC DNA]</scope>
    <source>
        <strain evidence="7">cv. MN47</strain>
    </source>
</reference>
<accession>D7L114</accession>
<feature type="domain" description="Ubiquitin-like protease family profile" evidence="5">
    <location>
        <begin position="1"/>
        <end position="208"/>
    </location>
</feature>
<evidence type="ECO:0000313" key="7">
    <source>
        <dbReference type="Proteomes" id="UP000008694"/>
    </source>
</evidence>
<dbReference type="Gramene" id="scaffold_303608.1">
    <property type="protein sequence ID" value="scaffold_303608.1"/>
    <property type="gene ID" value="scaffold_303608.1"/>
</dbReference>
<dbReference type="AlphaFoldDB" id="D7L114"/>
<proteinExistence type="inferred from homology"/>
<dbReference type="InterPro" id="IPR003653">
    <property type="entry name" value="Peptidase_C48_C"/>
</dbReference>
<dbReference type="InterPro" id="IPR038765">
    <property type="entry name" value="Papain-like_cys_pep_sf"/>
</dbReference>
<evidence type="ECO:0000259" key="5">
    <source>
        <dbReference type="PROSITE" id="PS50600"/>
    </source>
</evidence>
<sequence>MTKSMLHNQKTSPLEWSHLEENDKEKNSTTALDKLVVFCGKEDYVDRLCRSRHLASTQLDPFVGSSLVKRIVSGKILSPAAYDPFEPVSPEKMDKLEKFIDHDLDNPLDSTNLSSMFYMKIKIPKEHWPKGEPEYGWLTDVQLAPIMQMLRKRQFTRMIPALIQAMEPVEERKKLGASAFSIYRVKTAPQNYQTGDCGVYSVKFIECLAIGISFEGLCDSAMPGIRLKLAAEVFDEVPDSDCFIQIKDPRGVDTIGVEFISQNDPS</sequence>
<dbReference type="Gene3D" id="3.40.395.10">
    <property type="entry name" value="Adenoviral Proteinase, Chain A"/>
    <property type="match status" value="1"/>
</dbReference>
<feature type="region of interest" description="Disordered" evidence="4">
    <location>
        <begin position="1"/>
        <end position="25"/>
    </location>
</feature>
<keyword evidence="7" id="KW-1185">Reference proteome</keyword>
<dbReference type="Pfam" id="PF02902">
    <property type="entry name" value="Peptidase_C48"/>
    <property type="match status" value="1"/>
</dbReference>
<name>D7L114_ARALL</name>
<organism evidence="7">
    <name type="scientific">Arabidopsis lyrata subsp. lyrata</name>
    <name type="common">Lyre-leaved rock-cress</name>
    <dbReference type="NCBI Taxonomy" id="81972"/>
    <lineage>
        <taxon>Eukaryota</taxon>
        <taxon>Viridiplantae</taxon>
        <taxon>Streptophyta</taxon>
        <taxon>Embryophyta</taxon>
        <taxon>Tracheophyta</taxon>
        <taxon>Spermatophyta</taxon>
        <taxon>Magnoliopsida</taxon>
        <taxon>eudicotyledons</taxon>
        <taxon>Gunneridae</taxon>
        <taxon>Pentapetalae</taxon>
        <taxon>rosids</taxon>
        <taxon>malvids</taxon>
        <taxon>Brassicales</taxon>
        <taxon>Brassicaceae</taxon>
        <taxon>Camelineae</taxon>
        <taxon>Arabidopsis</taxon>
    </lineage>
</organism>